<dbReference type="Proteomes" id="UP001596411">
    <property type="component" value="Unassembled WGS sequence"/>
</dbReference>
<sequence>MIIKTCELEGLALDWAIAGLVHAEKWRHEKYEGGLMASMHGYRPSTDWSQGGPLIEKYKITLFQVNGPSAISNDDTGEVDYDGRDMRGGEGETILIAAMRAIVASELGYEVDVPDEIARSGG</sequence>
<keyword evidence="2" id="KW-1185">Reference proteome</keyword>
<dbReference type="RefSeq" id="WP_346063548.1">
    <property type="nucleotide sequence ID" value="NZ_BAAADR010000018.1"/>
</dbReference>
<comment type="caution">
    <text evidence="1">The sequence shown here is derived from an EMBL/GenBank/DDBJ whole genome shotgun (WGS) entry which is preliminary data.</text>
</comment>
<organism evidence="1 2">
    <name type="scientific">Halomonas salifodinae</name>
    <dbReference type="NCBI Taxonomy" id="438745"/>
    <lineage>
        <taxon>Bacteria</taxon>
        <taxon>Pseudomonadati</taxon>
        <taxon>Pseudomonadota</taxon>
        <taxon>Gammaproteobacteria</taxon>
        <taxon>Oceanospirillales</taxon>
        <taxon>Halomonadaceae</taxon>
        <taxon>Halomonas</taxon>
    </lineage>
</organism>
<reference evidence="2" key="1">
    <citation type="journal article" date="2019" name="Int. J. Syst. Evol. Microbiol.">
        <title>The Global Catalogue of Microorganisms (GCM) 10K type strain sequencing project: providing services to taxonomists for standard genome sequencing and annotation.</title>
        <authorList>
            <consortium name="The Broad Institute Genomics Platform"/>
            <consortium name="The Broad Institute Genome Sequencing Center for Infectious Disease"/>
            <person name="Wu L."/>
            <person name="Ma J."/>
        </authorList>
    </citation>
    <scope>NUCLEOTIDE SEQUENCE [LARGE SCALE GENOMIC DNA]</scope>
    <source>
        <strain evidence="2">CGMCC 1.13666</strain>
    </source>
</reference>
<evidence type="ECO:0000313" key="2">
    <source>
        <dbReference type="Proteomes" id="UP001596411"/>
    </source>
</evidence>
<dbReference type="InterPro" id="IPR019701">
    <property type="entry name" value="Phage_P22_NinX"/>
</dbReference>
<accession>A0ABW2F0Y5</accession>
<dbReference type="EMBL" id="JBHSZP010000027">
    <property type="protein sequence ID" value="MFC7090552.1"/>
    <property type="molecule type" value="Genomic_DNA"/>
</dbReference>
<protein>
    <submittedName>
        <fullName evidence="1">Phage protein NinX family protein</fullName>
    </submittedName>
</protein>
<evidence type="ECO:0000313" key="1">
    <source>
        <dbReference type="EMBL" id="MFC7090552.1"/>
    </source>
</evidence>
<name>A0ABW2F0Y5_9GAMM</name>
<proteinExistence type="predicted"/>
<gene>
    <name evidence="1" type="ORF">ACFQH5_13425</name>
</gene>
<dbReference type="Pfam" id="PF10765">
    <property type="entry name" value="Phage_P22_NinX"/>
    <property type="match status" value="1"/>
</dbReference>